<organism evidence="4 5">
    <name type="scientific">Cellulomonas fimi (strain ATCC 484 / DSM 20113 / JCM 1341 / CCUG 24087 / LMG 16345 / NBRC 15513 / NCIMB 8980 / NCTC 7547 / NRS-133)</name>
    <dbReference type="NCBI Taxonomy" id="590998"/>
    <lineage>
        <taxon>Bacteria</taxon>
        <taxon>Bacillati</taxon>
        <taxon>Actinomycetota</taxon>
        <taxon>Actinomycetes</taxon>
        <taxon>Micrococcales</taxon>
        <taxon>Cellulomonadaceae</taxon>
        <taxon>Cellulomonas</taxon>
    </lineage>
</organism>
<feature type="transmembrane region" description="Helical" evidence="2">
    <location>
        <begin position="323"/>
        <end position="342"/>
    </location>
</feature>
<feature type="transmembrane region" description="Helical" evidence="2">
    <location>
        <begin position="211"/>
        <end position="231"/>
    </location>
</feature>
<feature type="domain" description="Endonuclease/exonuclease/phosphatase" evidence="3">
    <location>
        <begin position="442"/>
        <end position="656"/>
    </location>
</feature>
<dbReference type="GO" id="GO:0004519">
    <property type="term" value="F:endonuclease activity"/>
    <property type="evidence" value="ECO:0007669"/>
    <property type="project" value="UniProtKB-KW"/>
</dbReference>
<feature type="transmembrane region" description="Helical" evidence="2">
    <location>
        <begin position="265"/>
        <end position="285"/>
    </location>
</feature>
<dbReference type="GO" id="GO:0016020">
    <property type="term" value="C:membrane"/>
    <property type="evidence" value="ECO:0007669"/>
    <property type="project" value="GOC"/>
</dbReference>
<reference evidence="4 5" key="1">
    <citation type="submission" date="2011-04" db="EMBL/GenBank/DDBJ databases">
        <title>Complete sequence of Cellulomonas fimi ATCC 484.</title>
        <authorList>
            <consortium name="US DOE Joint Genome Institute"/>
            <person name="Lucas S."/>
            <person name="Han J."/>
            <person name="Lapidus A."/>
            <person name="Cheng J.-F."/>
            <person name="Goodwin L."/>
            <person name="Pitluck S."/>
            <person name="Peters L."/>
            <person name="Chertkov O."/>
            <person name="Detter J.C."/>
            <person name="Han C."/>
            <person name="Tapia R."/>
            <person name="Land M."/>
            <person name="Hauser L."/>
            <person name="Kyrpides N."/>
            <person name="Ivanova N."/>
            <person name="Ovchinnikova G."/>
            <person name="Pagani I."/>
            <person name="Mead D."/>
            <person name="Brumm P."/>
            <person name="Woyke T."/>
        </authorList>
    </citation>
    <scope>NUCLEOTIDE SEQUENCE [LARGE SCALE GENOMIC DNA]</scope>
    <source>
        <strain evidence="5">ATCC 484 / DSM 20113 / JCM 1341 / NBRC 15513 / NCIMB 8980 / NCTC 7547</strain>
    </source>
</reference>
<keyword evidence="4" id="KW-0255">Endonuclease</keyword>
<evidence type="ECO:0000259" key="3">
    <source>
        <dbReference type="Pfam" id="PF03372"/>
    </source>
</evidence>
<dbReference type="SUPFAM" id="SSF56219">
    <property type="entry name" value="DNase I-like"/>
    <property type="match status" value="1"/>
</dbReference>
<dbReference type="Gene3D" id="3.60.10.10">
    <property type="entry name" value="Endonuclease/exonuclease/phosphatase"/>
    <property type="match status" value="1"/>
</dbReference>
<feature type="transmembrane region" description="Helical" evidence="2">
    <location>
        <begin position="89"/>
        <end position="106"/>
    </location>
</feature>
<dbReference type="PANTHER" id="PTHR14859">
    <property type="entry name" value="CALCOFLUOR WHITE HYPERSENSITIVE PROTEIN PRECURSOR"/>
    <property type="match status" value="1"/>
</dbReference>
<feature type="transmembrane region" description="Helical" evidence="2">
    <location>
        <begin position="112"/>
        <end position="134"/>
    </location>
</feature>
<keyword evidence="2" id="KW-0812">Transmembrane</keyword>
<dbReference type="GO" id="GO:0004527">
    <property type="term" value="F:exonuclease activity"/>
    <property type="evidence" value="ECO:0007669"/>
    <property type="project" value="UniProtKB-KW"/>
</dbReference>
<feature type="transmembrane region" description="Helical" evidence="2">
    <location>
        <begin position="348"/>
        <end position="368"/>
    </location>
</feature>
<feature type="transmembrane region" description="Helical" evidence="2">
    <location>
        <begin position="237"/>
        <end position="258"/>
    </location>
</feature>
<evidence type="ECO:0000313" key="4">
    <source>
        <dbReference type="EMBL" id="AEE46973.1"/>
    </source>
</evidence>
<keyword evidence="4" id="KW-0540">Nuclease</keyword>
<dbReference type="eggNOG" id="COG3568">
    <property type="taxonomic scope" value="Bacteria"/>
</dbReference>
<dbReference type="Pfam" id="PF03372">
    <property type="entry name" value="Exo_endo_phos"/>
    <property type="match status" value="1"/>
</dbReference>
<protein>
    <submittedName>
        <fullName evidence="4">Endonuclease/exonuclease/phosphatase</fullName>
    </submittedName>
</protein>
<evidence type="ECO:0000313" key="5">
    <source>
        <dbReference type="Proteomes" id="UP000008460"/>
    </source>
</evidence>
<feature type="region of interest" description="Disordered" evidence="1">
    <location>
        <begin position="1"/>
        <end position="21"/>
    </location>
</feature>
<accession>F4H812</accession>
<keyword evidence="4" id="KW-0269">Exonuclease</keyword>
<dbReference type="EMBL" id="CP002666">
    <property type="protein sequence ID" value="AEE46973.1"/>
    <property type="molecule type" value="Genomic_DNA"/>
</dbReference>
<dbReference type="InterPro" id="IPR051916">
    <property type="entry name" value="GPI-anchor_lipid_remodeler"/>
</dbReference>
<dbReference type="Proteomes" id="UP000008460">
    <property type="component" value="Chromosome"/>
</dbReference>
<proteinExistence type="predicted"/>
<gene>
    <name evidence="4" type="ordered locus">Celf_2851</name>
</gene>
<dbReference type="AlphaFoldDB" id="F4H812"/>
<dbReference type="KEGG" id="cfi:Celf_2851"/>
<feature type="transmembrane region" description="Helical" evidence="2">
    <location>
        <begin position="50"/>
        <end position="77"/>
    </location>
</feature>
<dbReference type="STRING" id="590998.Celf_2851"/>
<evidence type="ECO:0000256" key="1">
    <source>
        <dbReference type="SAM" id="MobiDB-lite"/>
    </source>
</evidence>
<feature type="transmembrane region" description="Helical" evidence="2">
    <location>
        <begin position="170"/>
        <end position="191"/>
    </location>
</feature>
<dbReference type="HOGENOM" id="CLU_410892_0_0_11"/>
<dbReference type="PANTHER" id="PTHR14859:SF15">
    <property type="entry name" value="ENDONUCLEASE_EXONUCLEASE_PHOSPHATASE DOMAIN-CONTAINING PROTEIN"/>
    <property type="match status" value="1"/>
</dbReference>
<keyword evidence="4" id="KW-0378">Hydrolase</keyword>
<dbReference type="GO" id="GO:0006506">
    <property type="term" value="P:GPI anchor biosynthetic process"/>
    <property type="evidence" value="ECO:0007669"/>
    <property type="project" value="TreeGrafter"/>
</dbReference>
<keyword evidence="5" id="KW-1185">Reference proteome</keyword>
<keyword evidence="2" id="KW-1133">Transmembrane helix</keyword>
<feature type="transmembrane region" description="Helical" evidence="2">
    <location>
        <begin position="146"/>
        <end position="164"/>
    </location>
</feature>
<feature type="transmembrane region" description="Helical" evidence="2">
    <location>
        <begin position="291"/>
        <end position="311"/>
    </location>
</feature>
<dbReference type="InterPro" id="IPR005135">
    <property type="entry name" value="Endo/exonuclease/phosphatase"/>
</dbReference>
<keyword evidence="2" id="KW-0472">Membrane</keyword>
<dbReference type="InterPro" id="IPR036691">
    <property type="entry name" value="Endo/exonu/phosph_ase_sf"/>
</dbReference>
<evidence type="ECO:0000256" key="2">
    <source>
        <dbReference type="SAM" id="Phobius"/>
    </source>
</evidence>
<name>F4H812_CELFA</name>
<sequence>MPRVSTTARPGPPPTTPPDAGTATRVWLVAALTLAGLEAVRASGPFLDRWFAVGTVAAGGAAVVTYAGAGLVTAGLLTVLRRRAGLPDGRTLLVGAGVLAALRVALQALDGLALDVVGLVTVAVAVALLTLAVGHVAGRPGGPRQAATGLVVGGALSVALQLLLGTWDAVWRSSAAGWVVALVVAAAPFAARRGLLDVHASPEPAGRPRRLWALGPYLAVAAMLLANPAFAASQADVPLDAAGLVLVGSAVLGAWPLLRPDVWPAAVRVAAAVVLVLGVATALLATGPVALAALAVAQVCAGVVLATVLSTRRPAPPGIPRTALSTAGAGLGLVLTLLLYMLDYDVPLPVDNAWVVVAAAVVLALAGLRRRTPPVPAAAVVEAPPVDREPVPARVNPVRWLLVPAVVVAVVGVLVGGRGWSTTGPQVPAAAADDGTLTVVDWNLHYGVSPLTAVDLEAVARTIEEQDPDVVTLQEVQRGWVFGGGSDMATWLAHRLGMTVRFAPAADRQFGNAVLARSGLTDVAVHPLPYGQGPQERSALSATLTTADGGTVRVTSVHLQHRESATPTRLAQLDALLAAERVDGPALLAGDLNATPGSPELDLLTGAGWVSAVDAAGDADATTHPSTDPEQRIDWVLGQRGTFTEATVGTSTLSDHLPVTARWRPDAG</sequence>
<feature type="transmembrane region" description="Helical" evidence="2">
    <location>
        <begin position="398"/>
        <end position="420"/>
    </location>
</feature>